<reference evidence="1" key="1">
    <citation type="submission" date="2020-05" db="EMBL/GenBank/DDBJ databases">
        <title>Large-scale comparative analyses of tick genomes elucidate their genetic diversity and vector capacities.</title>
        <authorList>
            <person name="Jia N."/>
            <person name="Wang J."/>
            <person name="Shi W."/>
            <person name="Du L."/>
            <person name="Sun Y."/>
            <person name="Zhan W."/>
            <person name="Jiang J."/>
            <person name="Wang Q."/>
            <person name="Zhang B."/>
            <person name="Ji P."/>
            <person name="Sakyi L.B."/>
            <person name="Cui X."/>
            <person name="Yuan T."/>
            <person name="Jiang B."/>
            <person name="Yang W."/>
            <person name="Lam T.T.-Y."/>
            <person name="Chang Q."/>
            <person name="Ding S."/>
            <person name="Wang X."/>
            <person name="Zhu J."/>
            <person name="Ruan X."/>
            <person name="Zhao L."/>
            <person name="Wei J."/>
            <person name="Que T."/>
            <person name="Du C."/>
            <person name="Cheng J."/>
            <person name="Dai P."/>
            <person name="Han X."/>
            <person name="Huang E."/>
            <person name="Gao Y."/>
            <person name="Liu J."/>
            <person name="Shao H."/>
            <person name="Ye R."/>
            <person name="Li L."/>
            <person name="Wei W."/>
            <person name="Wang X."/>
            <person name="Wang C."/>
            <person name="Yang T."/>
            <person name="Huo Q."/>
            <person name="Li W."/>
            <person name="Guo W."/>
            <person name="Chen H."/>
            <person name="Zhou L."/>
            <person name="Ni X."/>
            <person name="Tian J."/>
            <person name="Zhou Y."/>
            <person name="Sheng Y."/>
            <person name="Liu T."/>
            <person name="Pan Y."/>
            <person name="Xia L."/>
            <person name="Li J."/>
            <person name="Zhao F."/>
            <person name="Cao W."/>
        </authorList>
    </citation>
    <scope>NUCLEOTIDE SEQUENCE</scope>
    <source>
        <strain evidence="1">Dsil-2018</strain>
    </source>
</reference>
<sequence length="317" mass="35079">MKGRVPLLLLLSALQVWTIALTDRATASDVGRSDQLRLVHVAVLFRHGERASLTTFPGDPNQHYVWPMGRGQLTNRGRQTMWALGTWLRERYAHFLTYDVREVSARSSPVPRCFDSCAILLYGLYPVIDKGRQWKRGQDWQPVPITSPPDGTDKYATLCLPRFLDSLSALYAAEVPCSLVGEPSAKPPSMRPGYAAGGLTLTQGKDDTNTGPKVTLFSYHDMNVAGVILGMNGTLSGRPPYGAAVIIEVFTRSGASEATAERYVRLFYKASDQHATSIPVEGCADPCPLQKFDEVLQRKFEPVTRARCGWTEHQPLL</sequence>
<comment type="caution">
    <text evidence="1">The sequence shown here is derived from an EMBL/GenBank/DDBJ whole genome shotgun (WGS) entry which is preliminary data.</text>
</comment>
<accession>A0ACB8CMD9</accession>
<proteinExistence type="predicted"/>
<dbReference type="EMBL" id="CM023475">
    <property type="protein sequence ID" value="KAH7946091.1"/>
    <property type="molecule type" value="Genomic_DNA"/>
</dbReference>
<name>A0ACB8CMD9_DERSI</name>
<evidence type="ECO:0000313" key="2">
    <source>
        <dbReference type="Proteomes" id="UP000821865"/>
    </source>
</evidence>
<organism evidence="1 2">
    <name type="scientific">Dermacentor silvarum</name>
    <name type="common">Tick</name>
    <dbReference type="NCBI Taxonomy" id="543639"/>
    <lineage>
        <taxon>Eukaryota</taxon>
        <taxon>Metazoa</taxon>
        <taxon>Ecdysozoa</taxon>
        <taxon>Arthropoda</taxon>
        <taxon>Chelicerata</taxon>
        <taxon>Arachnida</taxon>
        <taxon>Acari</taxon>
        <taxon>Parasitiformes</taxon>
        <taxon>Ixodida</taxon>
        <taxon>Ixodoidea</taxon>
        <taxon>Ixodidae</taxon>
        <taxon>Rhipicephalinae</taxon>
        <taxon>Dermacentor</taxon>
    </lineage>
</organism>
<protein>
    <submittedName>
        <fullName evidence="1">Uncharacterized protein</fullName>
    </submittedName>
</protein>
<evidence type="ECO:0000313" key="1">
    <source>
        <dbReference type="EMBL" id="KAH7946091.1"/>
    </source>
</evidence>
<dbReference type="Proteomes" id="UP000821865">
    <property type="component" value="Chromosome 6"/>
</dbReference>
<keyword evidence="2" id="KW-1185">Reference proteome</keyword>
<gene>
    <name evidence="1" type="ORF">HPB49_020309</name>
</gene>